<dbReference type="RefSeq" id="XP_026608920.1">
    <property type="nucleotide sequence ID" value="XM_026743075.1"/>
</dbReference>
<evidence type="ECO:0000313" key="6">
    <source>
        <dbReference type="Proteomes" id="UP000256690"/>
    </source>
</evidence>
<dbReference type="PANTHER" id="PTHR17695">
    <property type="entry name" value="SMALL SUBUNIT PROCESSOME COMPONENT 20 HOMOLOG"/>
    <property type="match status" value="1"/>
</dbReference>
<feature type="domain" description="U3 small nucleolar RNA-associated protein 20" evidence="3">
    <location>
        <begin position="1712"/>
        <end position="1929"/>
    </location>
</feature>
<comment type="caution">
    <text evidence="5">The sequence shown here is derived from an EMBL/GenBank/DDBJ whole genome shotgun (WGS) entry which is preliminary data.</text>
</comment>
<dbReference type="FunFam" id="1.25.10.10:FF:001272">
    <property type="entry name" value="HEAT repeat protein (DRIM), putative"/>
    <property type="match status" value="1"/>
</dbReference>
<evidence type="ECO:0000259" key="4">
    <source>
        <dbReference type="Pfam" id="PF23099"/>
    </source>
</evidence>
<gene>
    <name evidence="5" type="ORF">DSM5745_01059</name>
</gene>
<feature type="compositionally biased region" description="Basic residues" evidence="1">
    <location>
        <begin position="2611"/>
        <end position="2624"/>
    </location>
</feature>
<feature type="region of interest" description="Disordered" evidence="1">
    <location>
        <begin position="2594"/>
        <end position="2638"/>
    </location>
</feature>
<dbReference type="OrthoDB" id="360653at2759"/>
<dbReference type="GO" id="GO:0030686">
    <property type="term" value="C:90S preribosome"/>
    <property type="evidence" value="ECO:0007669"/>
    <property type="project" value="TreeGrafter"/>
</dbReference>
<feature type="domain" description="U3 small nucleolar RNA-associated protein 20 C-terminal" evidence="4">
    <location>
        <begin position="2271"/>
        <end position="2629"/>
    </location>
</feature>
<dbReference type="Pfam" id="PF20416">
    <property type="entry name" value="UTP20"/>
    <property type="match status" value="1"/>
</dbReference>
<dbReference type="InterPro" id="IPR016024">
    <property type="entry name" value="ARM-type_fold"/>
</dbReference>
<dbReference type="PANTHER" id="PTHR17695:SF11">
    <property type="entry name" value="SMALL SUBUNIT PROCESSOME COMPONENT 20 HOMOLOG"/>
    <property type="match status" value="1"/>
</dbReference>
<evidence type="ECO:0000313" key="5">
    <source>
        <dbReference type="EMBL" id="RDW93737.1"/>
    </source>
</evidence>
<evidence type="ECO:0000259" key="2">
    <source>
        <dbReference type="Pfam" id="PF07539"/>
    </source>
</evidence>
<organism evidence="5 6">
    <name type="scientific">Aspergillus mulundensis</name>
    <dbReference type="NCBI Taxonomy" id="1810919"/>
    <lineage>
        <taxon>Eukaryota</taxon>
        <taxon>Fungi</taxon>
        <taxon>Dikarya</taxon>
        <taxon>Ascomycota</taxon>
        <taxon>Pezizomycotina</taxon>
        <taxon>Eurotiomycetes</taxon>
        <taxon>Eurotiomycetidae</taxon>
        <taxon>Eurotiales</taxon>
        <taxon>Aspergillaceae</taxon>
        <taxon>Aspergillus</taxon>
        <taxon>Aspergillus subgen. Nidulantes</taxon>
    </lineage>
</organism>
<name>A0A3D8T597_9EURO</name>
<sequence>MSSASRNKPAKRLKSGTETTNQHRFETFSQRVSKLKIDPIHRVRRPSFGEEGDETSSHFRSAFDHWTELNLSENYVAFARRVSPLSESLAQIVYYEEKIFNLLVEYIDKRDSHSIEPLLSLLSQFARDLGVRFEKYFAASVTLVASVAATHPDVEVVEWSFTCLAWTFKFLSRLLVPDLRQLLGIMTPYLGKERQKPFVARFAAESLSFLIRKAGLVYYKNPEPLQLAVTFLFDDLRQAGADSKNVELYKSGLMAMFSDSIKGVKNGLHSNGADIFLCLVKSICTDDDLRNSLALDVASGVLINVIHSTTPETFAPIIDIVTSYVQTNGKSGSRNYAVACTRLIFLCIATRKGARVQSWKPVLESLLLLLKAAEKTPDAFTDAVPQLLTAVAYSLQISPMDEMLPFMRPLMDAITADRLSAYFLSFCATFSEWGAERFHGVVLPYFQKYVNRSSLKSYPLTPSRFVNNSWEDREYELCLALLKLSGAGCITSEVSKPGYIVCPASWKSRIRETLRKSEPTGPGVALLNAYTKLPTALSLSAEPSLLPDMVEVLHENLVSVLADEKFVSTPKTYFYLGQGFKTYVDLGSSLGKLDAGLWNRVITVAARYSRLHSFLEATLAYVSACPDNIGGDTSAMEAFVDALIDNLAAPSQELRLVSLKILRELIKALGDDTSLISLAIEIEESPLTLQSARTLSMHVRKLALTYPQITSRRWLPRLLPTFCFGLFSKKLAPLWDDSASALKSMSEHAEGEKVVTELATQWLQERGSTSTETEEDDDEDNQVSGYYQCFNAAKIERLSATHFLSFEPASTLTQDFEKDHALLDVVPIAPRTQALRVFNAIPNIAEKRSRQIVPLFLSWALRDEDDGQSPTEQTEADENQGSYIPWGFHDRLSFLKLLGQFINPSVLYRAPEVHDALLSLLCHGNSEIQKCALKALFTWKTAGIVPYRENLLNVLDESRFNDELAVFVRVGKEDSLIEDKHKDDVVPVILRLLYGRMISKASANAGQAGQTGRRKAILRTLAQLPDRDFDIFMGIAFGPLGELKLVKDDQVDDQSFQNEPLGPRRQTGLLKLIETVFDTLQSRMVPYAEQSMDVVLHCLVRACRALAKEQTATADSQEGRLINVLRNIRQTSIRCLDLIFSISPDRDWTSRVRIIFDEVVNPRLDNFATETAQGVSGLLRLFHTWASSPLSTFYLSRFNDVLLTKIVDCLAVDSARDEVKIFVMDEVLTPLINNASEKELKEGEEEDEDQKMGDFPVDEIRSEVLSPYIEHTLSHLGRLLKRGPSKPVLVSGVHTLSRLAPCVESSKETSSLISILTYLLRQPSDRVSPKTKSDLLRSLEHFLPLYNTKEDEALSREVFEAVCAMFDYFRDDKNREVLSRVFTALANHTPELGQVASLCEDLNSRSMKTLGADYGRRLDAFRTLNEDLWDSLDARQWRPLLYNMLFHVKDEEELAIRSSASFGLKRFIERSARVKADEAGPFEPLVADILFPALQAGMRHNSELIRAEFVQVLGHLVELHPHRPAVRDMHVLLAGNDEEASFFYNILHIQQHRRLRALRRLASEATSGKLQASNISTIFIPLNEHFVFNEAPDENAHNLIAEAVLTIGTLAESLDWNQFRAIFRRYRGYMKSKPDWERSVLRLLGRMSDALTSAMTQYTSSKSEADKSDDAMDVSPPSMSTLARSIPSAAKVANELTTGFIPVLTDFIHHKNEAQMSLRLPAAVTTIKLLKLLPEPDMAIRLPAVLLDVCSILKSKAQDSRDTARKTLNDIALLLGPNYMGYILKELRHTLKRGYQLHVLSFTVHSILVATTDDYKQGDLDYCLADLSSVVMDDTFGTVGQEKDAEDYVSKMKEVKSNKSYDSIELLAKNSTIRNLASLLRPLQELLREKLTSTIVRKADELLRRIGIGLLRNPGVESRDILVFCYEVIKEAYKEPVQSDAQVAKSAQEKNFLINMKGQRRNEKRGSTSSYVYKLVRFSFDVLRSVLSKYNSILTPANIAGYLPMVGDAVVQGHEEVKIAAIRFLSTIIKLPLPEIDANAPVYITEAVKLIKEAPSTSTEGAQASLKMISAILRERKDIKLRDGHLAYLLQRLTADIEEPDRQGVTFNFIRAVMARKFVVTEMYELADNIAQMMVTNQTRSARDLARGVYIHFLIEYPQAKNRWTKQLAFLAKNLEYKHQDGRQSVMEAIHMLLSKTGQELAQDIVGTFFLPVVIAMANDDAAECREMAGALLGEFYRRADREQMKTILEPLRSWIEQTENPLLTSTGLQAMRIYFEVEETAKDKEAVFVAQTLPTIMRPIIKESETDNWQTLYFSLQLFSKLAKAIPSVALSKDRIKTWNLICECLFYHHTWVKTCASNLIGIWLADLAKTNAAAGYGSLPLVGATGLAMDKDTMLLLLRASLRSLRTPGISEELAMQSVRNIMFLGRCCAQNGLELDETEEEKEEASDESDNDEDQNEAADGETQMNGKKSAVRFIFEQASSILRREFVTTKAPSLIPKTASIGLIAALCRHLEPEQINDSLPVILLPLQHLTDASIPAPRSSDEAFREAYKTLVSNCHEVLDILQKKLGNTEYINQMSVIQEEIKQRREGRRVKRRIEAVMDPEKHGRDKKRRNDRKREKRKEKSAEFRGKRRGW</sequence>
<feature type="compositionally biased region" description="Acidic residues" evidence="1">
    <location>
        <begin position="2438"/>
        <end position="2463"/>
    </location>
</feature>
<dbReference type="Gene3D" id="1.25.10.10">
    <property type="entry name" value="Leucine-rich Repeat Variant"/>
    <property type="match status" value="3"/>
</dbReference>
<dbReference type="InterPro" id="IPR011430">
    <property type="entry name" value="UTP20_N"/>
</dbReference>
<proteinExistence type="predicted"/>
<feature type="domain" description="U3 small nucleolar RNA-associated protein 20 N-terminal" evidence="2">
    <location>
        <begin position="886"/>
        <end position="1502"/>
    </location>
</feature>
<feature type="region of interest" description="Disordered" evidence="1">
    <location>
        <begin position="2438"/>
        <end position="2469"/>
    </location>
</feature>
<dbReference type="EMBL" id="PVWQ01000001">
    <property type="protein sequence ID" value="RDW93737.1"/>
    <property type="molecule type" value="Genomic_DNA"/>
</dbReference>
<dbReference type="InterPro" id="IPR057525">
    <property type="entry name" value="UTP20_C"/>
</dbReference>
<keyword evidence="6" id="KW-1185">Reference proteome</keyword>
<reference evidence="5 6" key="1">
    <citation type="journal article" date="2018" name="IMA Fungus">
        <title>IMA Genome-F 9: Draft genome sequence of Annulohypoxylon stygium, Aspergillus mulundensis, Berkeleyomyces basicola (syn. Thielaviopsis basicola), Ceratocystis smalleyi, two Cercospora beticola strains, Coleophoma cylindrospora, Fusarium fracticaudum, Phialophora cf. hyalina, and Morchella septimelata.</title>
        <authorList>
            <person name="Wingfield B.D."/>
            <person name="Bills G.F."/>
            <person name="Dong Y."/>
            <person name="Huang W."/>
            <person name="Nel W.J."/>
            <person name="Swalarsk-Parry B.S."/>
            <person name="Vaghefi N."/>
            <person name="Wilken P.M."/>
            <person name="An Z."/>
            <person name="de Beer Z.W."/>
            <person name="De Vos L."/>
            <person name="Chen L."/>
            <person name="Duong T.A."/>
            <person name="Gao Y."/>
            <person name="Hammerbacher A."/>
            <person name="Kikkert J.R."/>
            <person name="Li Y."/>
            <person name="Li H."/>
            <person name="Li K."/>
            <person name="Li Q."/>
            <person name="Liu X."/>
            <person name="Ma X."/>
            <person name="Naidoo K."/>
            <person name="Pethybridge S.J."/>
            <person name="Sun J."/>
            <person name="Steenkamp E.T."/>
            <person name="van der Nest M.A."/>
            <person name="van Wyk S."/>
            <person name="Wingfield M.J."/>
            <person name="Xiong C."/>
            <person name="Yue Q."/>
            <person name="Zhang X."/>
        </authorList>
    </citation>
    <scope>NUCLEOTIDE SEQUENCE [LARGE SCALE GENOMIC DNA]</scope>
    <source>
        <strain evidence="5 6">DSM 5745</strain>
    </source>
</reference>
<protein>
    <submittedName>
        <fullName evidence="5">Uncharacterized protein</fullName>
    </submittedName>
</protein>
<dbReference type="InterPro" id="IPR046523">
    <property type="entry name" value="UTP20_dom"/>
</dbReference>
<feature type="compositionally biased region" description="Basic and acidic residues" evidence="1">
    <location>
        <begin position="2599"/>
        <end position="2610"/>
    </location>
</feature>
<dbReference type="InterPro" id="IPR011989">
    <property type="entry name" value="ARM-like"/>
</dbReference>
<dbReference type="SUPFAM" id="SSF48371">
    <property type="entry name" value="ARM repeat"/>
    <property type="match status" value="2"/>
</dbReference>
<dbReference type="GO" id="GO:0032040">
    <property type="term" value="C:small-subunit processome"/>
    <property type="evidence" value="ECO:0007669"/>
    <property type="project" value="TreeGrafter"/>
</dbReference>
<dbReference type="Pfam" id="PF23099">
    <property type="entry name" value="UTP20_C"/>
    <property type="match status" value="1"/>
</dbReference>
<dbReference type="STRING" id="1810919.A0A3D8T597"/>
<evidence type="ECO:0000259" key="3">
    <source>
        <dbReference type="Pfam" id="PF20416"/>
    </source>
</evidence>
<dbReference type="Pfam" id="PF07539">
    <property type="entry name" value="UTP20_N"/>
    <property type="match status" value="1"/>
</dbReference>
<dbReference type="InterPro" id="IPR052575">
    <property type="entry name" value="SSU_processome_comp_20"/>
</dbReference>
<accession>A0A3D8T597</accession>
<feature type="region of interest" description="Disordered" evidence="1">
    <location>
        <begin position="1658"/>
        <end position="1678"/>
    </location>
</feature>
<dbReference type="GeneID" id="38111429"/>
<feature type="region of interest" description="Disordered" evidence="1">
    <location>
        <begin position="1"/>
        <end position="24"/>
    </location>
</feature>
<evidence type="ECO:0000256" key="1">
    <source>
        <dbReference type="SAM" id="MobiDB-lite"/>
    </source>
</evidence>
<dbReference type="Proteomes" id="UP000256690">
    <property type="component" value="Unassembled WGS sequence"/>
</dbReference>